<reference evidence="1 2" key="1">
    <citation type="submission" date="2019-01" db="EMBL/GenBank/DDBJ databases">
        <title>Draft genome sequences of three monokaryotic isolates of the white-rot basidiomycete fungus Dichomitus squalens.</title>
        <authorList>
            <consortium name="DOE Joint Genome Institute"/>
            <person name="Lopez S.C."/>
            <person name="Andreopoulos B."/>
            <person name="Pangilinan J."/>
            <person name="Lipzen A."/>
            <person name="Riley R."/>
            <person name="Ahrendt S."/>
            <person name="Ng V."/>
            <person name="Barry K."/>
            <person name="Daum C."/>
            <person name="Grigoriev I.V."/>
            <person name="Hilden K.S."/>
            <person name="Makela M.R."/>
            <person name="de Vries R.P."/>
        </authorList>
    </citation>
    <scope>NUCLEOTIDE SEQUENCE [LARGE SCALE GENOMIC DNA]</scope>
    <source>
        <strain evidence="1 2">CBS 464.89</strain>
    </source>
</reference>
<evidence type="ECO:0000313" key="2">
    <source>
        <dbReference type="Proteomes" id="UP000292082"/>
    </source>
</evidence>
<sequence length="149" mass="16076">MLVLSRSEATASGLSILRLDALLAMLFSRVPFARRGCSACVTQLYNIHGMCGLMRHRILGGAHALSFIPESVGSFAVPPSSTHARTHTEAGMKCRRPCAVALQRANFKNLDARLGYICDALDVHASVSPEIFVRLEKRPGASEALVAEL</sequence>
<dbReference type="AlphaFoldDB" id="A0A4Q9NKR0"/>
<dbReference type="Proteomes" id="UP000292082">
    <property type="component" value="Unassembled WGS sequence"/>
</dbReference>
<gene>
    <name evidence="1" type="ORF">BD310DRAFT_404025</name>
</gene>
<evidence type="ECO:0000313" key="1">
    <source>
        <dbReference type="EMBL" id="TBU64574.1"/>
    </source>
</evidence>
<accession>A0A4Q9NKR0</accession>
<dbReference type="EMBL" id="ML145086">
    <property type="protein sequence ID" value="TBU64574.1"/>
    <property type="molecule type" value="Genomic_DNA"/>
</dbReference>
<protein>
    <submittedName>
        <fullName evidence="1">Uncharacterized protein</fullName>
    </submittedName>
</protein>
<keyword evidence="2" id="KW-1185">Reference proteome</keyword>
<proteinExistence type="predicted"/>
<organism evidence="1 2">
    <name type="scientific">Dichomitus squalens</name>
    <dbReference type="NCBI Taxonomy" id="114155"/>
    <lineage>
        <taxon>Eukaryota</taxon>
        <taxon>Fungi</taxon>
        <taxon>Dikarya</taxon>
        <taxon>Basidiomycota</taxon>
        <taxon>Agaricomycotina</taxon>
        <taxon>Agaricomycetes</taxon>
        <taxon>Polyporales</taxon>
        <taxon>Polyporaceae</taxon>
        <taxon>Dichomitus</taxon>
    </lineage>
</organism>
<name>A0A4Q9NKR0_9APHY</name>